<reference evidence="1" key="1">
    <citation type="submission" date="2023-05" db="EMBL/GenBank/DDBJ databases">
        <authorList>
            <consortium name="ELIXIR-Norway"/>
        </authorList>
    </citation>
    <scope>NUCLEOTIDE SEQUENCE</scope>
</reference>
<reference evidence="1" key="2">
    <citation type="submission" date="2025-03" db="EMBL/GenBank/DDBJ databases">
        <authorList>
            <consortium name="ELIXIR-Norway"/>
            <consortium name="Elixir Norway"/>
        </authorList>
    </citation>
    <scope>NUCLEOTIDE SEQUENCE</scope>
</reference>
<sequence length="105" mass="11493">MIDFRVNEWMSEWVNGESSFWGGGRNGSPPPPLKPVSPSIAICSLTRLGAKRTVRFSALRVSSELHFQGPRGAAPVSFRLLPCIFTLISYFGSPWPIPQGGFPMG</sequence>
<evidence type="ECO:0000313" key="2">
    <source>
        <dbReference type="Proteomes" id="UP001162501"/>
    </source>
</evidence>
<organism evidence="1 2">
    <name type="scientific">Rangifer tarandus platyrhynchus</name>
    <name type="common">Svalbard reindeer</name>
    <dbReference type="NCBI Taxonomy" id="3082113"/>
    <lineage>
        <taxon>Eukaryota</taxon>
        <taxon>Metazoa</taxon>
        <taxon>Chordata</taxon>
        <taxon>Craniata</taxon>
        <taxon>Vertebrata</taxon>
        <taxon>Euteleostomi</taxon>
        <taxon>Mammalia</taxon>
        <taxon>Eutheria</taxon>
        <taxon>Laurasiatheria</taxon>
        <taxon>Artiodactyla</taxon>
        <taxon>Ruminantia</taxon>
        <taxon>Pecora</taxon>
        <taxon>Cervidae</taxon>
        <taxon>Odocoileinae</taxon>
        <taxon>Rangifer</taxon>
    </lineage>
</organism>
<accession>A0AC59YA99</accession>
<dbReference type="Proteomes" id="UP001162501">
    <property type="component" value="Chromosome 11"/>
</dbReference>
<evidence type="ECO:0000313" key="1">
    <source>
        <dbReference type="EMBL" id="CAM9523602.1"/>
    </source>
</evidence>
<dbReference type="EMBL" id="OX596095">
    <property type="protein sequence ID" value="CAM9523602.1"/>
    <property type="molecule type" value="Genomic_DNA"/>
</dbReference>
<protein>
    <submittedName>
        <fullName evidence="1">Uncharacterized protein</fullName>
    </submittedName>
</protein>
<proteinExistence type="predicted"/>
<name>A0AC59YA99_RANTA</name>
<gene>
    <name evidence="1" type="ORF">MRATA1EN22A_LOCUS3737</name>
</gene>